<evidence type="ECO:0000256" key="1">
    <source>
        <dbReference type="ARBA" id="ARBA00022729"/>
    </source>
</evidence>
<proteinExistence type="predicted"/>
<dbReference type="Proteomes" id="UP001497623">
    <property type="component" value="Unassembled WGS sequence"/>
</dbReference>
<dbReference type="PANTHER" id="PTHR38332">
    <property type="entry name" value="PROTEIN CBG11604"/>
    <property type="match status" value="1"/>
</dbReference>
<dbReference type="AlphaFoldDB" id="A0AAV2RBS6"/>
<keyword evidence="1 3" id="KW-0732">Signal</keyword>
<comment type="caution">
    <text evidence="4">The sequence shown here is derived from an EMBL/GenBank/DDBJ whole genome shotgun (WGS) entry which is preliminary data.</text>
</comment>
<accession>A0AAV2RBS6</accession>
<organism evidence="4 5">
    <name type="scientific">Meganyctiphanes norvegica</name>
    <name type="common">Northern krill</name>
    <name type="synonym">Thysanopoda norvegica</name>
    <dbReference type="NCBI Taxonomy" id="48144"/>
    <lineage>
        <taxon>Eukaryota</taxon>
        <taxon>Metazoa</taxon>
        <taxon>Ecdysozoa</taxon>
        <taxon>Arthropoda</taxon>
        <taxon>Crustacea</taxon>
        <taxon>Multicrustacea</taxon>
        <taxon>Malacostraca</taxon>
        <taxon>Eumalacostraca</taxon>
        <taxon>Eucarida</taxon>
        <taxon>Euphausiacea</taxon>
        <taxon>Euphausiidae</taxon>
        <taxon>Meganyctiphanes</taxon>
    </lineage>
</organism>
<evidence type="ECO:0000313" key="5">
    <source>
        <dbReference type="Proteomes" id="UP001497623"/>
    </source>
</evidence>
<feature type="signal peptide" evidence="3">
    <location>
        <begin position="1"/>
        <end position="27"/>
    </location>
</feature>
<dbReference type="GO" id="GO:0032222">
    <property type="term" value="P:regulation of synaptic transmission, cholinergic"/>
    <property type="evidence" value="ECO:0007669"/>
    <property type="project" value="InterPro"/>
</dbReference>
<keyword evidence="5" id="KW-1185">Reference proteome</keyword>
<sequence length="150" mass="16272">MSGLKIVQILSLWLIVFLTIIDKRVSAVSCFTCSSKNGSDVNCEDPFHPAHSTYSQDCMVPREDHIGKFPANFCVKISGISSSTGDVLMIRTCVFENMDSQCGSFVFSGEKLSGCILTCFDDGCNEASPRASTAAVWLLPMLFVAALLAR</sequence>
<dbReference type="Pfam" id="PF17064">
    <property type="entry name" value="QVR"/>
    <property type="match status" value="1"/>
</dbReference>
<dbReference type="GO" id="GO:0030431">
    <property type="term" value="P:sleep"/>
    <property type="evidence" value="ECO:0007669"/>
    <property type="project" value="InterPro"/>
</dbReference>
<reference evidence="4 5" key="1">
    <citation type="submission" date="2024-05" db="EMBL/GenBank/DDBJ databases">
        <authorList>
            <person name="Wallberg A."/>
        </authorList>
    </citation>
    <scope>NUCLEOTIDE SEQUENCE [LARGE SCALE GENOMIC DNA]</scope>
</reference>
<dbReference type="InterPro" id="IPR031424">
    <property type="entry name" value="QVR-like"/>
</dbReference>
<evidence type="ECO:0000256" key="3">
    <source>
        <dbReference type="SAM" id="SignalP"/>
    </source>
</evidence>
<evidence type="ECO:0000313" key="4">
    <source>
        <dbReference type="EMBL" id="CAL4122195.1"/>
    </source>
</evidence>
<feature type="chain" id="PRO_5043539488" description="Protein sleepless" evidence="3">
    <location>
        <begin position="28"/>
        <end position="150"/>
    </location>
</feature>
<keyword evidence="2" id="KW-0325">Glycoprotein</keyword>
<dbReference type="EMBL" id="CAXKWB010019684">
    <property type="protein sequence ID" value="CAL4122195.1"/>
    <property type="molecule type" value="Genomic_DNA"/>
</dbReference>
<dbReference type="PANTHER" id="PTHR38332:SF2">
    <property type="entry name" value="PROTEIN QUIVER"/>
    <property type="match status" value="1"/>
</dbReference>
<name>A0AAV2RBS6_MEGNR</name>
<gene>
    <name evidence="4" type="ORF">MNOR_LOCUS22917</name>
</gene>
<protein>
    <recommendedName>
        <fullName evidence="6">Protein sleepless</fullName>
    </recommendedName>
</protein>
<evidence type="ECO:0008006" key="6">
    <source>
        <dbReference type="Google" id="ProtNLM"/>
    </source>
</evidence>
<evidence type="ECO:0000256" key="2">
    <source>
        <dbReference type="ARBA" id="ARBA00023180"/>
    </source>
</evidence>